<name>A0AAN9A5W9_HALRR</name>
<accession>A0AAN9A5W9</accession>
<protein>
    <submittedName>
        <fullName evidence="1">Uncharacterized protein</fullName>
    </submittedName>
</protein>
<dbReference type="Proteomes" id="UP001381693">
    <property type="component" value="Unassembled WGS sequence"/>
</dbReference>
<evidence type="ECO:0000313" key="2">
    <source>
        <dbReference type="Proteomes" id="UP001381693"/>
    </source>
</evidence>
<dbReference type="PANTHER" id="PTHR46396:SF1">
    <property type="entry name" value="PROTEIN O-LINKED-MANNOSE BETA-1,2-N-ACETYLGLUCOSAMINYLTRANSFERASE 1"/>
    <property type="match status" value="1"/>
</dbReference>
<dbReference type="GO" id="GO:0047223">
    <property type="term" value="F:beta-1,3-galactosyl-O-glycosyl-glycoprotein beta-1,3-N-acetylglucosaminyltransferase activity"/>
    <property type="evidence" value="ECO:0007669"/>
    <property type="project" value="TreeGrafter"/>
</dbReference>
<dbReference type="GO" id="GO:0000139">
    <property type="term" value="C:Golgi membrane"/>
    <property type="evidence" value="ECO:0007669"/>
    <property type="project" value="TreeGrafter"/>
</dbReference>
<reference evidence="1 2" key="1">
    <citation type="submission" date="2023-11" db="EMBL/GenBank/DDBJ databases">
        <title>Halocaridina rubra genome assembly.</title>
        <authorList>
            <person name="Smith C."/>
        </authorList>
    </citation>
    <scope>NUCLEOTIDE SEQUENCE [LARGE SCALE GENOMIC DNA]</scope>
    <source>
        <strain evidence="1">EP-1</strain>
        <tissue evidence="1">Whole</tissue>
    </source>
</reference>
<dbReference type="EMBL" id="JAXCGZ010015189">
    <property type="protein sequence ID" value="KAK7070927.1"/>
    <property type="molecule type" value="Genomic_DNA"/>
</dbReference>
<comment type="caution">
    <text evidence="1">The sequence shown here is derived from an EMBL/GenBank/DDBJ whole genome shotgun (WGS) entry which is preliminary data.</text>
</comment>
<dbReference type="GO" id="GO:0016266">
    <property type="term" value="P:protein O-linked glycosylation via N-acetyl-galactosamine"/>
    <property type="evidence" value="ECO:0007669"/>
    <property type="project" value="TreeGrafter"/>
</dbReference>
<organism evidence="1 2">
    <name type="scientific">Halocaridina rubra</name>
    <name type="common">Hawaiian red shrimp</name>
    <dbReference type="NCBI Taxonomy" id="373956"/>
    <lineage>
        <taxon>Eukaryota</taxon>
        <taxon>Metazoa</taxon>
        <taxon>Ecdysozoa</taxon>
        <taxon>Arthropoda</taxon>
        <taxon>Crustacea</taxon>
        <taxon>Multicrustacea</taxon>
        <taxon>Malacostraca</taxon>
        <taxon>Eumalacostraca</taxon>
        <taxon>Eucarida</taxon>
        <taxon>Decapoda</taxon>
        <taxon>Pleocyemata</taxon>
        <taxon>Caridea</taxon>
        <taxon>Atyoidea</taxon>
        <taxon>Atyidae</taxon>
        <taxon>Halocaridina</taxon>
    </lineage>
</organism>
<proteinExistence type="predicted"/>
<sequence length="220" mass="24446">MKVSDIHLPAIVKNITFPPMLMITWAGKWGGKSIGGVSRVWRPSVKQGLFQEIHVLKIEEIWCKNVLSAKDSPTPQLEAQKNLCEKYDGYGAFCSCPLLPLANKELKESKGLVMTNTVVVIMASRPTSLHRLLVSLTESSVIAKENILVFTNQPSAPELTLVCQSHGIYTEWTGRASDCEGLHNSRLYEAGLMASLILRPKGMFFLVLEDDMEIEPDIFA</sequence>
<keyword evidence="2" id="KW-1185">Reference proteome</keyword>
<dbReference type="PANTHER" id="PTHR46396">
    <property type="entry name" value="PROTEIN O-LINKED-MANNOSE BETA-1,2-N-ACETYLGLUCOSAMINYLTRANSFERASE 1"/>
    <property type="match status" value="1"/>
</dbReference>
<dbReference type="AlphaFoldDB" id="A0AAN9A5W9"/>
<dbReference type="InterPro" id="IPR052463">
    <property type="entry name" value="O-linked_mannose_GnT"/>
</dbReference>
<gene>
    <name evidence="1" type="ORF">SK128_002790</name>
</gene>
<evidence type="ECO:0000313" key="1">
    <source>
        <dbReference type="EMBL" id="KAK7070927.1"/>
    </source>
</evidence>